<protein>
    <submittedName>
        <fullName evidence="2">Origin of replication complex subunit 1B</fullName>
    </submittedName>
</protein>
<evidence type="ECO:0000313" key="2">
    <source>
        <dbReference type="EMBL" id="JAV00773.1"/>
    </source>
</evidence>
<evidence type="ECO:0000256" key="1">
    <source>
        <dbReference type="SAM" id="MobiDB-lite"/>
    </source>
</evidence>
<feature type="compositionally biased region" description="Polar residues" evidence="1">
    <location>
        <begin position="1"/>
        <end position="23"/>
    </location>
</feature>
<feature type="region of interest" description="Disordered" evidence="1">
    <location>
        <begin position="1"/>
        <end position="163"/>
    </location>
</feature>
<dbReference type="EMBL" id="GEVM01005166">
    <property type="protein sequence ID" value="JAV00773.1"/>
    <property type="molecule type" value="Transcribed_RNA"/>
</dbReference>
<accession>A0A1J3K8R0</accession>
<reference evidence="2" key="1">
    <citation type="submission" date="2016-07" db="EMBL/GenBank/DDBJ databases">
        <title>De novo transcriptome assembly of four accessions of the metal hyperaccumulator plant Noccaea caerulescens.</title>
        <authorList>
            <person name="Blande D."/>
            <person name="Halimaa P."/>
            <person name="Tervahauta A.I."/>
            <person name="Aarts M.G."/>
            <person name="Karenlampi S.O."/>
        </authorList>
    </citation>
    <scope>NUCLEOTIDE SEQUENCE</scope>
</reference>
<name>A0A1J3K8R0_NOCCA</name>
<proteinExistence type="predicted"/>
<organism evidence="2">
    <name type="scientific">Noccaea caerulescens</name>
    <name type="common">Alpine penny-cress</name>
    <name type="synonym">Thlaspi caerulescens</name>
    <dbReference type="NCBI Taxonomy" id="107243"/>
    <lineage>
        <taxon>Eukaryota</taxon>
        <taxon>Viridiplantae</taxon>
        <taxon>Streptophyta</taxon>
        <taxon>Embryophyta</taxon>
        <taxon>Tracheophyta</taxon>
        <taxon>Spermatophyta</taxon>
        <taxon>Magnoliopsida</taxon>
        <taxon>eudicotyledons</taxon>
        <taxon>Gunneridae</taxon>
        <taxon>Pentapetalae</taxon>
        <taxon>rosids</taxon>
        <taxon>malvids</taxon>
        <taxon>Brassicales</taxon>
        <taxon>Brassicaceae</taxon>
        <taxon>Coluteocarpeae</taxon>
        <taxon>Noccaea</taxon>
    </lineage>
</organism>
<feature type="compositionally biased region" description="Basic and acidic residues" evidence="1">
    <location>
        <begin position="98"/>
        <end position="107"/>
    </location>
</feature>
<gene>
    <name evidence="2" type="ORF">MP_TR13987_c2_g1_i1_g.40612</name>
</gene>
<dbReference type="AlphaFoldDB" id="A0A1J3K8R0"/>
<sequence>MAATTPRTKTFLSPTKSNKTPNNIYRKPYLSPSSTLLTPQTPGTLTPLRRSGRHVSRKIDLGNDAIDGPERESVEEMNLIRKRERAPRKQTTDDDFEANLKKSEHNLRTPKKRTAKSKVAEKDSLDAEASFSPVSPNRSETTTKKRKKPEEKQTNSTASNKRVYYSKVEFDGTGFAIGDDVYLKRREDAKSDEEDDPEIEDCRICFKSGSKVRSDT</sequence>
<feature type="compositionally biased region" description="Basic and acidic residues" evidence="1">
    <location>
        <begin position="68"/>
        <end position="81"/>
    </location>
</feature>
<feature type="compositionally biased region" description="Low complexity" evidence="1">
    <location>
        <begin position="28"/>
        <end position="48"/>
    </location>
</feature>